<dbReference type="PROSITE" id="PS50088">
    <property type="entry name" value="ANK_REPEAT"/>
    <property type="match status" value="3"/>
</dbReference>
<dbReference type="InterPro" id="IPR002110">
    <property type="entry name" value="Ankyrin_rpt"/>
</dbReference>
<keyword evidence="1" id="KW-0040">ANK repeat</keyword>
<gene>
    <name evidence="4" type="ORF">LUA81_03265</name>
    <name evidence="3" type="ORF">LUA82_03290</name>
</gene>
<keyword evidence="2" id="KW-1133">Transmembrane helix</keyword>
<dbReference type="Pfam" id="PF00023">
    <property type="entry name" value="Ank"/>
    <property type="match status" value="1"/>
</dbReference>
<dbReference type="AlphaFoldDB" id="A0A9Q9BTZ1"/>
<sequence>MSLDVLIDSLNTRDVGRDINKTRSIYEKIVRACNEDKSLVKKELYIRKVNSDFMFYQDESSIINDIMQEKDISEHVKHSQIFKCSFIHLPFIINTIDCDQLSDFCECLVSHGADINALATESIVVQGKVINEVIGKTPIAYAIANKNIHYVKYLLSLASIDTGCIIKDIYDISQGYNIIIYAIKLFILDHKIGYYALCGDMLKILDVLLDRLAINYDNCDIKLRKYAIQIIKILDNIKDPGFNYLVECLVSEELLKVIELFIIGKRLWKSEIQDTRSKCNSFKRCENNKQALQPTRKKKKHISDACTSNSLTNVMLDYYNTSYNLIFSKYNHDEESLLGIAVFCGKLQLIKYLLEDMGISPNLVNKYGYSLLHIAVVAKDAYDCVSYLLDKGANTSVAEYKFHATPLHIAASQGSLDIVKLILGKNPDAVYQVDIYGQNMLHYAARNANSIEIFRLIKNLNINSQVCGITLDYEYLKKLCGIYNISQSEVQEVLELKDNNFQQVGNTPLHIAVENGNFDVAKFLILERCCDVDIKNKAGYTVLDSYSTCGGNTLLHQAVMKNDVQFVTYLLSYKDLDVNICNLAGSTALKIAIAQKNINMICTLLADERQNLFFGDTKTSYIPLLMFSQLINDKVKKLIIKKSRANLIKYSIISLSICLVKFVFVASAFLYCIFIFRDQLISFFNVKSDSVWKIQVTFGVMISLIVFSMFFCCFIGNVLTFQLSEQNAILPIINQKCSSNGVCNEERNALFKGFYYNSELSSNCGSNGVPKSLSESTIKRCNGQTASSLSRESENTK</sequence>
<evidence type="ECO:0000313" key="3">
    <source>
        <dbReference type="EMBL" id="UTO55196.1"/>
    </source>
</evidence>
<dbReference type="PANTHER" id="PTHR24198:SF165">
    <property type="entry name" value="ANKYRIN REPEAT-CONTAINING PROTEIN-RELATED"/>
    <property type="match status" value="1"/>
</dbReference>
<proteinExistence type="predicted"/>
<keyword evidence="6" id="KW-1185">Reference proteome</keyword>
<evidence type="ECO:0000313" key="4">
    <source>
        <dbReference type="EMBL" id="UTO56116.1"/>
    </source>
</evidence>
<dbReference type="Proteomes" id="UP001059985">
    <property type="component" value="Chromosome"/>
</dbReference>
<dbReference type="PROSITE" id="PS50297">
    <property type="entry name" value="ANK_REP_REGION"/>
    <property type="match status" value="3"/>
</dbReference>
<dbReference type="PANTHER" id="PTHR24198">
    <property type="entry name" value="ANKYRIN REPEAT AND PROTEIN KINASE DOMAIN-CONTAINING PROTEIN"/>
    <property type="match status" value="1"/>
</dbReference>
<feature type="repeat" description="ANK" evidence="1">
    <location>
        <begin position="504"/>
        <end position="537"/>
    </location>
</feature>
<feature type="repeat" description="ANK" evidence="1">
    <location>
        <begin position="402"/>
        <end position="428"/>
    </location>
</feature>
<dbReference type="Pfam" id="PF12796">
    <property type="entry name" value="Ank_2"/>
    <property type="match status" value="3"/>
</dbReference>
<keyword evidence="2" id="KW-0472">Membrane</keyword>
<dbReference type="EMBL" id="CP089285">
    <property type="protein sequence ID" value="UTO56116.1"/>
    <property type="molecule type" value="Genomic_DNA"/>
</dbReference>
<evidence type="ECO:0000256" key="1">
    <source>
        <dbReference type="PROSITE-ProRule" id="PRU00023"/>
    </source>
</evidence>
<accession>A0A9Q9BTZ1</accession>
<feature type="transmembrane region" description="Helical" evidence="2">
    <location>
        <begin position="652"/>
        <end position="676"/>
    </location>
</feature>
<protein>
    <submittedName>
        <fullName evidence="3">Ankyrin repeat domain-containing protein</fullName>
    </submittedName>
</protein>
<evidence type="ECO:0000256" key="2">
    <source>
        <dbReference type="SAM" id="Phobius"/>
    </source>
</evidence>
<dbReference type="SMART" id="SM00248">
    <property type="entry name" value="ANK"/>
    <property type="match status" value="9"/>
</dbReference>
<organism evidence="3 5">
    <name type="scientific">Neoehrlichia mikurensis</name>
    <dbReference type="NCBI Taxonomy" id="89586"/>
    <lineage>
        <taxon>Bacteria</taxon>
        <taxon>Pseudomonadati</taxon>
        <taxon>Pseudomonadota</taxon>
        <taxon>Alphaproteobacteria</taxon>
        <taxon>Rickettsiales</taxon>
        <taxon>Anaplasmataceae</taxon>
        <taxon>Candidatus Neoehrlichia</taxon>
    </lineage>
</organism>
<reference evidence="3" key="1">
    <citation type="journal article" date="2022" name="Microorganisms">
        <title>Assembly and Comparison of Ca. Neoehrlichia mikurensis Genomes.</title>
        <authorList>
            <person name="Azagi T."/>
            <person name="Dirks R.P."/>
            <person name="Yebra-Pimentel E.S."/>
            <person name="Schaap P.J."/>
            <person name="Koehorst J.J."/>
            <person name="Esser H.J."/>
            <person name="Sprong H."/>
        </authorList>
    </citation>
    <scope>NUCLEOTIDE SEQUENCE</scope>
    <source>
        <strain evidence="4">18-2804</strain>
        <strain evidence="3">18-2837</strain>
    </source>
</reference>
<feature type="repeat" description="ANK" evidence="1">
    <location>
        <begin position="367"/>
        <end position="400"/>
    </location>
</feature>
<keyword evidence="2" id="KW-0812">Transmembrane</keyword>
<evidence type="ECO:0000313" key="6">
    <source>
        <dbReference type="Proteomes" id="UP001059985"/>
    </source>
</evidence>
<name>A0A9Q9BTZ1_9RICK</name>
<dbReference type="EMBL" id="CP089286">
    <property type="protein sequence ID" value="UTO55196.1"/>
    <property type="molecule type" value="Genomic_DNA"/>
</dbReference>
<dbReference type="RefSeq" id="WP_218194227.1">
    <property type="nucleotide sequence ID" value="NZ_CP054597.1"/>
</dbReference>
<dbReference type="Proteomes" id="UP001059822">
    <property type="component" value="Chromosome"/>
</dbReference>
<evidence type="ECO:0000313" key="5">
    <source>
        <dbReference type="Proteomes" id="UP001059822"/>
    </source>
</evidence>
<feature type="transmembrane region" description="Helical" evidence="2">
    <location>
        <begin position="696"/>
        <end position="719"/>
    </location>
</feature>